<comment type="caution">
    <text evidence="2">The sequence shown here is derived from an EMBL/GenBank/DDBJ whole genome shotgun (WGS) entry which is preliminary data.</text>
</comment>
<proteinExistence type="predicted"/>
<protein>
    <submittedName>
        <fullName evidence="2">Uncharacterized protein</fullName>
    </submittedName>
</protein>
<dbReference type="EMBL" id="JBBKZU010000012">
    <property type="protein sequence ID" value="MEJ8814258.1"/>
    <property type="molecule type" value="Genomic_DNA"/>
</dbReference>
<feature type="compositionally biased region" description="Low complexity" evidence="1">
    <location>
        <begin position="391"/>
        <end position="404"/>
    </location>
</feature>
<reference evidence="2 3" key="1">
    <citation type="submission" date="2024-03" db="EMBL/GenBank/DDBJ databases">
        <title>Novel species of the genus Variovorax.</title>
        <authorList>
            <person name="Liu Q."/>
            <person name="Xin Y.-H."/>
        </authorList>
    </citation>
    <scope>NUCLEOTIDE SEQUENCE [LARGE SCALE GENOMIC DNA]</scope>
    <source>
        <strain evidence="2 3">KACC 18899</strain>
    </source>
</reference>
<keyword evidence="3" id="KW-1185">Reference proteome</keyword>
<name>A0ABU8VKX8_9BURK</name>
<evidence type="ECO:0000256" key="1">
    <source>
        <dbReference type="SAM" id="MobiDB-lite"/>
    </source>
</evidence>
<evidence type="ECO:0000313" key="2">
    <source>
        <dbReference type="EMBL" id="MEJ8814258.1"/>
    </source>
</evidence>
<sequence length="404" mass="45024">MIAAQAIIDDMLDTDEGKHSDAAKRDFFAEMKSISALILHASMPKDLNVSFEPVAAAFRSHVRLRQQFRRERAGLKNRSRRIRPLGNAPTSVALMAGVATTALKIVRAPSSEAACSELKVLGRRCFKQVSENNRWRMIDRCGLSPRLRVLLEKAVGVDVYFDRRAGARSVSSTTGVVTSHRYEARHVPQLFPMRDYEKNFLSFFNGAAENFARRFCSLAAVKLLGFTWPKSAAALELPTSATGYANAMVAKLGRDGNYEQFMEVLRDWAASLSESNRKVDYQMRRDALRSTTVFLRSTWRRMCAEGGIDEGRNETRNRFAAAWAWADATEGDWLLAPGLNGVGGDRRQRYLRTIDVLGPAMKAALRLEMNARIEQHQSKLAKRKGAIIQMTTSSTSSSSSSTSS</sequence>
<accession>A0ABU8VKX8</accession>
<evidence type="ECO:0000313" key="3">
    <source>
        <dbReference type="Proteomes" id="UP001365846"/>
    </source>
</evidence>
<dbReference type="Proteomes" id="UP001365846">
    <property type="component" value="Unassembled WGS sequence"/>
</dbReference>
<feature type="region of interest" description="Disordered" evidence="1">
    <location>
        <begin position="382"/>
        <end position="404"/>
    </location>
</feature>
<organism evidence="2 3">
    <name type="scientific">Variovorax ureilyticus</name>
    <dbReference type="NCBI Taxonomy" id="1836198"/>
    <lineage>
        <taxon>Bacteria</taxon>
        <taxon>Pseudomonadati</taxon>
        <taxon>Pseudomonadota</taxon>
        <taxon>Betaproteobacteria</taxon>
        <taxon>Burkholderiales</taxon>
        <taxon>Comamonadaceae</taxon>
        <taxon>Variovorax</taxon>
    </lineage>
</organism>
<gene>
    <name evidence="2" type="ORF">WKW77_24445</name>
</gene>
<dbReference type="RefSeq" id="WP_340359491.1">
    <property type="nucleotide sequence ID" value="NZ_JBBKZU010000012.1"/>
</dbReference>